<dbReference type="PANTHER" id="PTHR31170:SF24">
    <property type="match status" value="1"/>
</dbReference>
<evidence type="ECO:0000313" key="3">
    <source>
        <dbReference type="Proteomes" id="UP001141253"/>
    </source>
</evidence>
<proteinExistence type="predicted"/>
<keyword evidence="3" id="KW-1185">Reference proteome</keyword>
<dbReference type="PANTHER" id="PTHR31170">
    <property type="entry name" value="BNAC04G53230D PROTEIN"/>
    <property type="match status" value="1"/>
</dbReference>
<name>A0ABQ9AYJ1_9ROSI</name>
<dbReference type="Pfam" id="PF03140">
    <property type="entry name" value="DUF247"/>
    <property type="match status" value="1"/>
</dbReference>
<reference evidence="2" key="2">
    <citation type="journal article" date="2023" name="Int. J. Mol. Sci.">
        <title>De Novo Assembly and Annotation of 11 Diverse Shrub Willow (Salix) Genomes Reveals Novel Gene Organization in Sex-Linked Regions.</title>
        <authorList>
            <person name="Hyden B."/>
            <person name="Feng K."/>
            <person name="Yates T.B."/>
            <person name="Jawdy S."/>
            <person name="Cereghino C."/>
            <person name="Smart L.B."/>
            <person name="Muchero W."/>
        </authorList>
    </citation>
    <scope>NUCLEOTIDE SEQUENCE</scope>
    <source>
        <tissue evidence="2">Shoot tip</tissue>
    </source>
</reference>
<evidence type="ECO:0000313" key="2">
    <source>
        <dbReference type="EMBL" id="KAJ6366554.1"/>
    </source>
</evidence>
<comment type="caution">
    <text evidence="2">The sequence shown here is derived from an EMBL/GenBank/DDBJ whole genome shotgun (WGS) entry which is preliminary data.</text>
</comment>
<sequence length="139" mass="16473">MENDKFTATAPNMNNDDEIASASNIDEDIKKSYEKMGWDYRYRFKFEFEEYEFLKRLKESPPLEDRAAECCIYRVPNSLRVSNPEAYTPQVISIGPFHHRSHERLKAMDTLKERYQGEELQHPFTKFCNDDRAGCCLHH</sequence>
<dbReference type="InterPro" id="IPR004158">
    <property type="entry name" value="DUF247_pln"/>
</dbReference>
<gene>
    <name evidence="2" type="ORF">OIU77_003024</name>
</gene>
<dbReference type="EMBL" id="JAPFFI010000014">
    <property type="protein sequence ID" value="KAJ6366554.1"/>
    <property type="molecule type" value="Genomic_DNA"/>
</dbReference>
<protein>
    <submittedName>
        <fullName evidence="2">Uncharacterized protein</fullName>
    </submittedName>
</protein>
<evidence type="ECO:0000256" key="1">
    <source>
        <dbReference type="SAM" id="MobiDB-lite"/>
    </source>
</evidence>
<accession>A0ABQ9AYJ1</accession>
<organism evidence="2 3">
    <name type="scientific">Salix suchowensis</name>
    <dbReference type="NCBI Taxonomy" id="1278906"/>
    <lineage>
        <taxon>Eukaryota</taxon>
        <taxon>Viridiplantae</taxon>
        <taxon>Streptophyta</taxon>
        <taxon>Embryophyta</taxon>
        <taxon>Tracheophyta</taxon>
        <taxon>Spermatophyta</taxon>
        <taxon>Magnoliopsida</taxon>
        <taxon>eudicotyledons</taxon>
        <taxon>Gunneridae</taxon>
        <taxon>Pentapetalae</taxon>
        <taxon>rosids</taxon>
        <taxon>fabids</taxon>
        <taxon>Malpighiales</taxon>
        <taxon>Salicaceae</taxon>
        <taxon>Saliceae</taxon>
        <taxon>Salix</taxon>
    </lineage>
</organism>
<feature type="region of interest" description="Disordered" evidence="1">
    <location>
        <begin position="1"/>
        <end position="21"/>
    </location>
</feature>
<reference evidence="2" key="1">
    <citation type="submission" date="2022-10" db="EMBL/GenBank/DDBJ databases">
        <authorList>
            <person name="Hyden B.L."/>
            <person name="Feng K."/>
            <person name="Yates T."/>
            <person name="Jawdy S."/>
            <person name="Smart L.B."/>
            <person name="Muchero W."/>
        </authorList>
    </citation>
    <scope>NUCLEOTIDE SEQUENCE</scope>
    <source>
        <tissue evidence="2">Shoot tip</tissue>
    </source>
</reference>
<dbReference type="Proteomes" id="UP001141253">
    <property type="component" value="Chromosome 7"/>
</dbReference>